<dbReference type="InterPro" id="IPR012337">
    <property type="entry name" value="RNaseH-like_sf"/>
</dbReference>
<reference evidence="3" key="1">
    <citation type="journal article" date="2023" name="Access Microbiol">
        <title>De-novo genome assembly for Akanthomyces muscarius, a biocontrol agent of insect agricultural pests.</title>
        <authorList>
            <person name="Erdos Z."/>
            <person name="Studholme D.J."/>
            <person name="Raymond B."/>
            <person name="Sharma M."/>
        </authorList>
    </citation>
    <scope>NUCLEOTIDE SEQUENCE</scope>
    <source>
        <strain evidence="3">Ve6</strain>
    </source>
</reference>
<evidence type="ECO:0000313" key="3">
    <source>
        <dbReference type="EMBL" id="KAJ4144724.1"/>
    </source>
</evidence>
<dbReference type="Pfam" id="PF21762">
    <property type="entry name" value="DEDDh_C"/>
    <property type="match status" value="1"/>
</dbReference>
<dbReference type="GeneID" id="80890755"/>
<sequence>MTGCRNVTVAQSQHSLDLNLKSAELMRQRNTVLRDSVKMSGTLDIEARLKELESILGQTVILVEQPEDEPACLPNDERSGVTQSREGKPSSTEATGDRATPQNAPTLSDSEELDEMGNYRDAAPFAHLKTQDLSHEDRPFCPWKVVKTYAECFTGKANRPRVKIFFDDVLNLRDWNFFYIRDTRDPKKAHLLVPTKQVQNFLNLINNRLGIELKVPRGPPGKVFYLRFPGCGPFRPRYLLHHTRSSPADALTAAATRSGFDIEDPHTWPRDVEANKDALAELETSAGALLSSNMALLRRDPNERSKLTAGQRFEKRQEYRKKEMQVMLGYIQLKDGAVEKESDVVFFCVDVEAIEVSPGPVSEIGMAILDMQCIEEQSPGNRGTDWWPLIKAHHLRIKEYQGLKNYRYVQGCPDNFQFGESTFPSGSETCEAVRAILRPYLEAKRRIVLVGHDINQDVGYMDSIGFDLKHETRCVGTVDSQSLYQVWMQTDNSRSLSTVLDELRFEYSYLHNAGNDAVHTLRAAIGVAFASTEPASPP</sequence>
<dbReference type="Proteomes" id="UP001144673">
    <property type="component" value="Chromosome 2"/>
</dbReference>
<dbReference type="InterPro" id="IPR048519">
    <property type="entry name" value="Gfd2/YDR514C-like_C"/>
</dbReference>
<dbReference type="PANTHER" id="PTHR28083">
    <property type="entry name" value="GOOD FOR FULL DBP5 ACTIVITY PROTEIN 2"/>
    <property type="match status" value="1"/>
</dbReference>
<feature type="domain" description="Gfd2/YDR514C-like C-terminal" evidence="2">
    <location>
        <begin position="345"/>
        <end position="526"/>
    </location>
</feature>
<dbReference type="GO" id="GO:0005634">
    <property type="term" value="C:nucleus"/>
    <property type="evidence" value="ECO:0007669"/>
    <property type="project" value="TreeGrafter"/>
</dbReference>
<comment type="caution">
    <text evidence="3">The sequence shown here is derived from an EMBL/GenBank/DDBJ whole genome shotgun (WGS) entry which is preliminary data.</text>
</comment>
<accession>A0A9W8Q284</accession>
<dbReference type="Gene3D" id="3.30.420.10">
    <property type="entry name" value="Ribonuclease H-like superfamily/Ribonuclease H"/>
    <property type="match status" value="1"/>
</dbReference>
<dbReference type="SUPFAM" id="SSF53098">
    <property type="entry name" value="Ribonuclease H-like"/>
    <property type="match status" value="1"/>
</dbReference>
<gene>
    <name evidence="3" type="ORF">LMH87_003596</name>
</gene>
<evidence type="ECO:0000259" key="2">
    <source>
        <dbReference type="Pfam" id="PF21762"/>
    </source>
</evidence>
<organism evidence="3 4">
    <name type="scientific">Akanthomyces muscarius</name>
    <name type="common">Entomopathogenic fungus</name>
    <name type="synonym">Lecanicillium muscarium</name>
    <dbReference type="NCBI Taxonomy" id="2231603"/>
    <lineage>
        <taxon>Eukaryota</taxon>
        <taxon>Fungi</taxon>
        <taxon>Dikarya</taxon>
        <taxon>Ascomycota</taxon>
        <taxon>Pezizomycotina</taxon>
        <taxon>Sordariomycetes</taxon>
        <taxon>Hypocreomycetidae</taxon>
        <taxon>Hypocreales</taxon>
        <taxon>Cordycipitaceae</taxon>
        <taxon>Akanthomyces</taxon>
    </lineage>
</organism>
<dbReference type="AlphaFoldDB" id="A0A9W8Q284"/>
<dbReference type="KEGG" id="amus:LMH87_003596"/>
<proteinExistence type="predicted"/>
<feature type="region of interest" description="Disordered" evidence="1">
    <location>
        <begin position="67"/>
        <end position="112"/>
    </location>
</feature>
<dbReference type="RefSeq" id="XP_056048394.1">
    <property type="nucleotide sequence ID" value="XM_056194691.1"/>
</dbReference>
<dbReference type="InterPro" id="IPR040151">
    <property type="entry name" value="Gfd2/YDR514C-like"/>
</dbReference>
<protein>
    <recommendedName>
        <fullName evidence="2">Gfd2/YDR514C-like C-terminal domain-containing protein</fullName>
    </recommendedName>
</protein>
<evidence type="ECO:0000313" key="4">
    <source>
        <dbReference type="Proteomes" id="UP001144673"/>
    </source>
</evidence>
<dbReference type="PANTHER" id="PTHR28083:SF1">
    <property type="entry name" value="GOOD FOR FULL DBP5 ACTIVITY PROTEIN 2"/>
    <property type="match status" value="1"/>
</dbReference>
<feature type="compositionally biased region" description="Polar residues" evidence="1">
    <location>
        <begin position="80"/>
        <end position="108"/>
    </location>
</feature>
<dbReference type="EMBL" id="JAJHUN010000011">
    <property type="protein sequence ID" value="KAJ4144724.1"/>
    <property type="molecule type" value="Genomic_DNA"/>
</dbReference>
<dbReference type="GO" id="GO:0003676">
    <property type="term" value="F:nucleic acid binding"/>
    <property type="evidence" value="ECO:0007669"/>
    <property type="project" value="InterPro"/>
</dbReference>
<evidence type="ECO:0000256" key="1">
    <source>
        <dbReference type="SAM" id="MobiDB-lite"/>
    </source>
</evidence>
<keyword evidence="4" id="KW-1185">Reference proteome</keyword>
<name>A0A9W8Q284_AKAMU</name>
<dbReference type="InterPro" id="IPR036397">
    <property type="entry name" value="RNaseH_sf"/>
</dbReference>